<dbReference type="GO" id="GO:0016747">
    <property type="term" value="F:acyltransferase activity, transferring groups other than amino-acyl groups"/>
    <property type="evidence" value="ECO:0007669"/>
    <property type="project" value="InterPro"/>
</dbReference>
<dbReference type="SUPFAM" id="SSF55729">
    <property type="entry name" value="Acyl-CoA N-acyltransferases (Nat)"/>
    <property type="match status" value="1"/>
</dbReference>
<dbReference type="Pfam" id="PF00583">
    <property type="entry name" value="Acetyltransf_1"/>
    <property type="match status" value="1"/>
</dbReference>
<evidence type="ECO:0000313" key="2">
    <source>
        <dbReference type="EMBL" id="MBA1140098.1"/>
    </source>
</evidence>
<dbReference type="RefSeq" id="WP_181056751.1">
    <property type="nucleotide sequence ID" value="NZ_JACDTY010000002.1"/>
</dbReference>
<dbReference type="PROSITE" id="PS51186">
    <property type="entry name" value="GNAT"/>
    <property type="match status" value="1"/>
</dbReference>
<dbReference type="PANTHER" id="PTHR43305:SF1">
    <property type="entry name" value="FAMILY N-ACETYLTRANSFERASE, PUTATIVE (AFU_ORTHOLOGUE AFUA_2G01380)-RELATED"/>
    <property type="match status" value="1"/>
</dbReference>
<feature type="domain" description="N-acetyltransferase" evidence="1">
    <location>
        <begin position="2"/>
        <end position="167"/>
    </location>
</feature>
<dbReference type="EMBL" id="JACDTY010000002">
    <property type="protein sequence ID" value="MBA1140098.1"/>
    <property type="molecule type" value="Genomic_DNA"/>
</dbReference>
<comment type="caution">
    <text evidence="2">The sequence shown here is derived from an EMBL/GenBank/DDBJ whole genome shotgun (WGS) entry which is preliminary data.</text>
</comment>
<dbReference type="AlphaFoldDB" id="A0A838AZV1"/>
<dbReference type="PANTHER" id="PTHR43305">
    <property type="entry name" value="FAMILY N-ACETYLTRANSFERASE, PUTATIVE (AFU_ORTHOLOGUE AFUA_2G01380)-RELATED"/>
    <property type="match status" value="1"/>
</dbReference>
<reference evidence="2 3" key="1">
    <citation type="submission" date="2020-07" db="EMBL/GenBank/DDBJ databases">
        <title>Definition of the novel symbiovar canariense within Mesorhizobium novociceri, a new species of genus Mesorhizobium nodulating Cicer canariense in the Caldera de Taburiente National Park (La Palma, Canary Islands).</title>
        <authorList>
            <person name="Leon-Barrios M."/>
            <person name="Perez-Yepez J."/>
            <person name="Flores-Felix J.D."/>
            <person name="Ramirez-Baena M.H."/>
            <person name="Pulido-Suarez L."/>
            <person name="Igual J.M."/>
            <person name="Velazquez E."/>
            <person name="Peix A."/>
        </authorList>
    </citation>
    <scope>NUCLEOTIDE SEQUENCE [LARGE SCALE GENOMIC DNA]</scope>
    <source>
        <strain evidence="2 3">CCANP35</strain>
    </source>
</reference>
<name>A0A838AZV1_9HYPH</name>
<dbReference type="InterPro" id="IPR016181">
    <property type="entry name" value="Acyl_CoA_acyltransferase"/>
</dbReference>
<dbReference type="Proteomes" id="UP000558284">
    <property type="component" value="Unassembled WGS sequence"/>
</dbReference>
<proteinExistence type="predicted"/>
<sequence length="172" mass="19488">MIDIRRAEHPSELHDVRSLMRAFVEWGRALTPMDREKVDLYFDAAAFEQELAGLPGKYGAPAGCLLIASYDERAAGCVAFRKFDDAFCEMKRMFVSPDFHGLGIGRALAQRGVAEASSAGYRGMRLDTSRNQHAAMGLYESIGFKRIPAYYAIPDDFKDWLVFFELKFERSR</sequence>
<evidence type="ECO:0000313" key="3">
    <source>
        <dbReference type="Proteomes" id="UP000558284"/>
    </source>
</evidence>
<organism evidence="2 3">
    <name type="scientific">Mesorhizobium neociceri</name>
    <dbReference type="NCBI Taxonomy" id="1307853"/>
    <lineage>
        <taxon>Bacteria</taxon>
        <taxon>Pseudomonadati</taxon>
        <taxon>Pseudomonadota</taxon>
        <taxon>Alphaproteobacteria</taxon>
        <taxon>Hyphomicrobiales</taxon>
        <taxon>Phyllobacteriaceae</taxon>
        <taxon>Mesorhizobium</taxon>
    </lineage>
</organism>
<evidence type="ECO:0000259" key="1">
    <source>
        <dbReference type="PROSITE" id="PS51186"/>
    </source>
</evidence>
<dbReference type="InterPro" id="IPR000182">
    <property type="entry name" value="GNAT_dom"/>
</dbReference>
<dbReference type="CDD" id="cd04301">
    <property type="entry name" value="NAT_SF"/>
    <property type="match status" value="1"/>
</dbReference>
<protein>
    <submittedName>
        <fullName evidence="2">GNAT family N-acetyltransferase</fullName>
    </submittedName>
</protein>
<keyword evidence="2" id="KW-0808">Transferase</keyword>
<accession>A0A838AZV1</accession>
<gene>
    <name evidence="2" type="ORF">H0241_07485</name>
</gene>
<keyword evidence="3" id="KW-1185">Reference proteome</keyword>
<dbReference type="InterPro" id="IPR052777">
    <property type="entry name" value="Acetyltransferase_Enz"/>
</dbReference>
<dbReference type="Gene3D" id="3.40.630.30">
    <property type="match status" value="1"/>
</dbReference>